<keyword evidence="1" id="KW-0732">Signal</keyword>
<comment type="caution">
    <text evidence="2">The sequence shown here is derived from an EMBL/GenBank/DDBJ whole genome shotgun (WGS) entry which is preliminary data.</text>
</comment>
<accession>A0A090RUX7</accession>
<protein>
    <submittedName>
        <fullName evidence="2">Uncharacterized protein</fullName>
    </submittedName>
</protein>
<organism evidence="2 3">
    <name type="scientific">Vibrio maritimus</name>
    <dbReference type="NCBI Taxonomy" id="990268"/>
    <lineage>
        <taxon>Bacteria</taxon>
        <taxon>Pseudomonadati</taxon>
        <taxon>Pseudomonadota</taxon>
        <taxon>Gammaproteobacteria</taxon>
        <taxon>Vibrionales</taxon>
        <taxon>Vibrionaceae</taxon>
        <taxon>Vibrio</taxon>
    </lineage>
</organism>
<proteinExistence type="predicted"/>
<gene>
    <name evidence="2" type="ORF">JCM19235_2683</name>
</gene>
<name>A0A090RUX7_9VIBR</name>
<reference evidence="2 3" key="1">
    <citation type="submission" date="2014-09" db="EMBL/GenBank/DDBJ databases">
        <title>Vibrio maritimus JCM 19235. (C45) whole genome shotgun sequence.</title>
        <authorList>
            <person name="Sawabe T."/>
            <person name="Meirelles P."/>
            <person name="Nakanishi M."/>
            <person name="Sayaka M."/>
            <person name="Hattori M."/>
            <person name="Ohkuma M."/>
        </authorList>
    </citation>
    <scope>NUCLEOTIDE SEQUENCE [LARGE SCALE GENOMIC DNA]</scope>
    <source>
        <strain evidence="3">JCM19235</strain>
    </source>
</reference>
<dbReference type="AlphaFoldDB" id="A0A090RUX7"/>
<dbReference type="STRING" id="990268.JCM19235_2683"/>
<feature type="chain" id="PRO_5001863214" evidence="1">
    <location>
        <begin position="23"/>
        <end position="93"/>
    </location>
</feature>
<sequence length="93" mass="10551">MRKSHKFLSLAALLTGSAFLFFYEKHSDDADDEMISLPAITEDKPDIASITDVNEKKRPSLIICVLALPLKMLESKKKEGDCLPLKTRWMNKL</sequence>
<evidence type="ECO:0000313" key="2">
    <source>
        <dbReference type="EMBL" id="GAL19260.1"/>
    </source>
</evidence>
<dbReference type="Proteomes" id="UP000029228">
    <property type="component" value="Unassembled WGS sequence"/>
</dbReference>
<keyword evidence="3" id="KW-1185">Reference proteome</keyword>
<reference evidence="2 3" key="2">
    <citation type="submission" date="2014-09" db="EMBL/GenBank/DDBJ databases">
        <authorList>
            <consortium name="NBRP consortium"/>
            <person name="Sawabe T."/>
            <person name="Meirelles P."/>
            <person name="Nakanishi M."/>
            <person name="Sayaka M."/>
            <person name="Hattori M."/>
            <person name="Ohkuma M."/>
        </authorList>
    </citation>
    <scope>NUCLEOTIDE SEQUENCE [LARGE SCALE GENOMIC DNA]</scope>
    <source>
        <strain evidence="3">JCM19235</strain>
    </source>
</reference>
<evidence type="ECO:0000313" key="3">
    <source>
        <dbReference type="Proteomes" id="UP000029228"/>
    </source>
</evidence>
<evidence type="ECO:0000256" key="1">
    <source>
        <dbReference type="SAM" id="SignalP"/>
    </source>
</evidence>
<dbReference type="EMBL" id="BBMR01000003">
    <property type="protein sequence ID" value="GAL19260.1"/>
    <property type="molecule type" value="Genomic_DNA"/>
</dbReference>
<feature type="signal peptide" evidence="1">
    <location>
        <begin position="1"/>
        <end position="22"/>
    </location>
</feature>